<name>A0ABS8P7L8_9PSEU</name>
<dbReference type="EMBL" id="JAJNDB010000002">
    <property type="protein sequence ID" value="MCD2194249.1"/>
    <property type="molecule type" value="Genomic_DNA"/>
</dbReference>
<dbReference type="RefSeq" id="WP_230734075.1">
    <property type="nucleotide sequence ID" value="NZ_JAJNDB010000002.1"/>
</dbReference>
<organism evidence="2 3">
    <name type="scientific">Actinomycetospora endophytica</name>
    <dbReference type="NCBI Taxonomy" id="2291215"/>
    <lineage>
        <taxon>Bacteria</taxon>
        <taxon>Bacillati</taxon>
        <taxon>Actinomycetota</taxon>
        <taxon>Actinomycetes</taxon>
        <taxon>Pseudonocardiales</taxon>
        <taxon>Pseudonocardiaceae</taxon>
        <taxon>Actinomycetospora</taxon>
    </lineage>
</organism>
<keyword evidence="1" id="KW-0472">Membrane</keyword>
<evidence type="ECO:0000313" key="3">
    <source>
        <dbReference type="Proteomes" id="UP001199469"/>
    </source>
</evidence>
<protein>
    <recommendedName>
        <fullName evidence="4">Small secreted domain DUF320</fullName>
    </recommendedName>
</protein>
<evidence type="ECO:0008006" key="4">
    <source>
        <dbReference type="Google" id="ProtNLM"/>
    </source>
</evidence>
<comment type="caution">
    <text evidence="2">The sequence shown here is derived from an EMBL/GenBank/DDBJ whole genome shotgun (WGS) entry which is preliminary data.</text>
</comment>
<evidence type="ECO:0000256" key="1">
    <source>
        <dbReference type="SAM" id="Phobius"/>
    </source>
</evidence>
<proteinExistence type="predicted"/>
<keyword evidence="1" id="KW-0812">Transmembrane</keyword>
<gene>
    <name evidence="2" type="ORF">LQ327_12775</name>
</gene>
<dbReference type="Proteomes" id="UP001199469">
    <property type="component" value="Unassembled WGS sequence"/>
</dbReference>
<feature type="transmembrane region" description="Helical" evidence="1">
    <location>
        <begin position="19"/>
        <end position="39"/>
    </location>
</feature>
<keyword evidence="3" id="KW-1185">Reference proteome</keyword>
<reference evidence="2 3" key="1">
    <citation type="submission" date="2021-11" db="EMBL/GenBank/DDBJ databases">
        <title>Draft genome sequence of Actinomycetospora sp. SF1 isolated from the rhizosphere soil.</title>
        <authorList>
            <person name="Duangmal K."/>
            <person name="Chantavorakit T."/>
        </authorList>
    </citation>
    <scope>NUCLEOTIDE SEQUENCE [LARGE SCALE GENOMIC DNA]</scope>
    <source>
        <strain evidence="2 3">TBRC 5722</strain>
    </source>
</reference>
<sequence length="89" mass="8800">MTGTQGVGERRPLRRAARLGLIAPLVAAAALTGAAVFTVSQAGCDDPGTLVSTHHGPVLVGGCSIPGLVLPGHTAPHGSANDQADARRG</sequence>
<evidence type="ECO:0000313" key="2">
    <source>
        <dbReference type="EMBL" id="MCD2194249.1"/>
    </source>
</evidence>
<accession>A0ABS8P7L8</accession>
<keyword evidence="1" id="KW-1133">Transmembrane helix</keyword>